<evidence type="ECO:0000256" key="4">
    <source>
        <dbReference type="ARBA" id="ARBA00022475"/>
    </source>
</evidence>
<dbReference type="NCBIfam" id="TIGR01400">
    <property type="entry name" value="fliR"/>
    <property type="match status" value="1"/>
</dbReference>
<sequence>MHYTSAILLDWLANYMWAFIRISSMMMTMTFFGARFVSAKIRLYLALTITFAVVPVLPQVPQDIALLSLHGFIITTQQIVIGAAIGLVTQFITQSFVLLGQILAMQSSLGFASMVDPANGQNTPVLGQLYLFLAIILFLMTDGHLEMLELIVKSFTTLPIGKAMFNGQDYYQLALWFGHMFKMALSMALAGIIALLTVNLSFGVMTRAAPQLNIFSLGFSFALLIGFVISWFVVRGLLPHYEQYWQFGLDKMCDLVRLNC</sequence>
<dbReference type="PRINTS" id="PR00953">
    <property type="entry name" value="TYPE3IMRPROT"/>
</dbReference>
<keyword evidence="11" id="KW-0966">Cell projection</keyword>
<keyword evidence="7 10" id="KW-0472">Membrane</keyword>
<evidence type="ECO:0000256" key="7">
    <source>
        <dbReference type="ARBA" id="ARBA00023136"/>
    </source>
</evidence>
<gene>
    <name evidence="11" type="primary">fliR</name>
    <name evidence="11" type="ORF">NCTC11647_00674</name>
</gene>
<dbReference type="GO" id="GO:0009425">
    <property type="term" value="C:bacterial-type flagellum basal body"/>
    <property type="evidence" value="ECO:0007669"/>
    <property type="project" value="UniProtKB-SubCell"/>
</dbReference>
<evidence type="ECO:0000313" key="11">
    <source>
        <dbReference type="EMBL" id="SPY27617.1"/>
    </source>
</evidence>
<evidence type="ECO:0000256" key="5">
    <source>
        <dbReference type="ARBA" id="ARBA00022692"/>
    </source>
</evidence>
<dbReference type="GO" id="GO:0005886">
    <property type="term" value="C:plasma membrane"/>
    <property type="evidence" value="ECO:0007669"/>
    <property type="project" value="UniProtKB-SubCell"/>
</dbReference>
<dbReference type="OrthoDB" id="9797790at2"/>
<dbReference type="PANTHER" id="PTHR30065">
    <property type="entry name" value="FLAGELLAR BIOSYNTHETIC PROTEIN FLIR"/>
    <property type="match status" value="1"/>
</dbReference>
<proteinExistence type="inferred from homology"/>
<evidence type="ECO:0000256" key="10">
    <source>
        <dbReference type="RuleBase" id="RU362071"/>
    </source>
</evidence>
<evidence type="ECO:0000256" key="6">
    <source>
        <dbReference type="ARBA" id="ARBA00022989"/>
    </source>
</evidence>
<keyword evidence="4 10" id="KW-1003">Cell membrane</keyword>
<keyword evidence="5 10" id="KW-0812">Transmembrane</keyword>
<keyword evidence="8 10" id="KW-0975">Bacterial flagellum</keyword>
<evidence type="ECO:0000256" key="1">
    <source>
        <dbReference type="ARBA" id="ARBA00002578"/>
    </source>
</evidence>
<name>A0A2T3QQD8_PHODM</name>
<feature type="transmembrane region" description="Helical" evidence="10">
    <location>
        <begin position="214"/>
        <end position="234"/>
    </location>
</feature>
<accession>A0A2T3QQD8</accession>
<evidence type="ECO:0000256" key="9">
    <source>
        <dbReference type="NCBIfam" id="TIGR01400"/>
    </source>
</evidence>
<dbReference type="RefSeq" id="WP_005300418.1">
    <property type="nucleotide sequence ID" value="NZ_CP018297.1"/>
</dbReference>
<dbReference type="InterPro" id="IPR002010">
    <property type="entry name" value="T3SS_IM_R"/>
</dbReference>
<reference evidence="11 12" key="1">
    <citation type="submission" date="2018-06" db="EMBL/GenBank/DDBJ databases">
        <authorList>
            <consortium name="Pathogen Informatics"/>
            <person name="Doyle S."/>
        </authorList>
    </citation>
    <scope>NUCLEOTIDE SEQUENCE [LARGE SCALE GENOMIC DNA]</scope>
    <source>
        <strain evidence="11 12">NCTC11647</strain>
    </source>
</reference>
<evidence type="ECO:0000256" key="3">
    <source>
        <dbReference type="ARBA" id="ARBA00021717"/>
    </source>
</evidence>
<dbReference type="InterPro" id="IPR006303">
    <property type="entry name" value="FliR"/>
</dbReference>
<keyword evidence="11" id="KW-0282">Flagellum</keyword>
<dbReference type="AlphaFoldDB" id="A0A2T3QQD8"/>
<dbReference type="GO" id="GO:0044780">
    <property type="term" value="P:bacterial-type flagellum assembly"/>
    <property type="evidence" value="ECO:0007669"/>
    <property type="project" value="UniProtKB-UniRule"/>
</dbReference>
<keyword evidence="6 10" id="KW-1133">Transmembrane helix</keyword>
<comment type="subcellular location">
    <subcellularLocation>
        <location evidence="10">Cell membrane</location>
        <topology evidence="10">Multi-pass membrane protein</topology>
    </subcellularLocation>
    <subcellularLocation>
        <location evidence="10">Bacterial flagellum basal body</location>
    </subcellularLocation>
</comment>
<dbReference type="Proteomes" id="UP000251647">
    <property type="component" value="Unassembled WGS sequence"/>
</dbReference>
<feature type="transmembrane region" description="Helical" evidence="10">
    <location>
        <begin position="127"/>
        <end position="145"/>
    </location>
</feature>
<feature type="transmembrane region" description="Helical" evidence="10">
    <location>
        <begin position="183"/>
        <end position="202"/>
    </location>
</feature>
<dbReference type="EMBL" id="UATL01000001">
    <property type="protein sequence ID" value="SPY27617.1"/>
    <property type="molecule type" value="Genomic_DNA"/>
</dbReference>
<dbReference type="PANTHER" id="PTHR30065:SF8">
    <property type="entry name" value="FLAGELLAR BIOSYNTHETIC PROTEIN FLIR"/>
    <property type="match status" value="1"/>
</dbReference>
<dbReference type="Pfam" id="PF01311">
    <property type="entry name" value="Bac_export_1"/>
    <property type="match status" value="1"/>
</dbReference>
<comment type="similarity">
    <text evidence="2 10">Belongs to the FliR/MopE/SpaR family.</text>
</comment>
<feature type="transmembrane region" description="Helical" evidence="10">
    <location>
        <begin position="41"/>
        <end position="58"/>
    </location>
</feature>
<feature type="transmembrane region" description="Helical" evidence="10">
    <location>
        <begin position="15"/>
        <end position="34"/>
    </location>
</feature>
<evidence type="ECO:0000313" key="12">
    <source>
        <dbReference type="Proteomes" id="UP000251647"/>
    </source>
</evidence>
<evidence type="ECO:0000256" key="2">
    <source>
        <dbReference type="ARBA" id="ARBA00009772"/>
    </source>
</evidence>
<comment type="function">
    <text evidence="1 10">Role in flagellar biosynthesis.</text>
</comment>
<protein>
    <recommendedName>
        <fullName evidence="3 9">Flagellar biosynthetic protein FliR</fullName>
    </recommendedName>
</protein>
<evidence type="ECO:0000256" key="8">
    <source>
        <dbReference type="ARBA" id="ARBA00023143"/>
    </source>
</evidence>
<organism evidence="11 12">
    <name type="scientific">Photobacterium damselae</name>
    <dbReference type="NCBI Taxonomy" id="38293"/>
    <lineage>
        <taxon>Bacteria</taxon>
        <taxon>Pseudomonadati</taxon>
        <taxon>Pseudomonadota</taxon>
        <taxon>Gammaproteobacteria</taxon>
        <taxon>Vibrionales</taxon>
        <taxon>Vibrionaceae</taxon>
        <taxon>Photobacterium</taxon>
    </lineage>
</organism>
<dbReference type="GO" id="GO:0006605">
    <property type="term" value="P:protein targeting"/>
    <property type="evidence" value="ECO:0007669"/>
    <property type="project" value="UniProtKB-UniRule"/>
</dbReference>
<keyword evidence="11" id="KW-0969">Cilium</keyword>